<dbReference type="SMART" id="SM00198">
    <property type="entry name" value="SCP"/>
    <property type="match status" value="1"/>
</dbReference>
<accession>A0AAN9VDK5</accession>
<feature type="chain" id="PRO_5042997618" description="SCP domain-containing protein" evidence="1">
    <location>
        <begin position="26"/>
        <end position="275"/>
    </location>
</feature>
<dbReference type="Proteomes" id="UP001378592">
    <property type="component" value="Unassembled WGS sequence"/>
</dbReference>
<dbReference type="Pfam" id="PF08562">
    <property type="entry name" value="Crisp"/>
    <property type="match status" value="1"/>
</dbReference>
<dbReference type="Pfam" id="PF00188">
    <property type="entry name" value="CAP"/>
    <property type="match status" value="1"/>
</dbReference>
<keyword evidence="1" id="KW-0732">Signal</keyword>
<feature type="signal peptide" evidence="1">
    <location>
        <begin position="1"/>
        <end position="25"/>
    </location>
</feature>
<feature type="domain" description="SCP" evidence="2">
    <location>
        <begin position="53"/>
        <end position="200"/>
    </location>
</feature>
<dbReference type="InterPro" id="IPR001283">
    <property type="entry name" value="CRISP-related"/>
</dbReference>
<dbReference type="PRINTS" id="PR00837">
    <property type="entry name" value="V5TPXLIKE"/>
</dbReference>
<dbReference type="Gene3D" id="1.10.10.740">
    <property type="entry name" value="Crisp domain"/>
    <property type="match status" value="1"/>
</dbReference>
<evidence type="ECO:0000259" key="2">
    <source>
        <dbReference type="SMART" id="SM00198"/>
    </source>
</evidence>
<evidence type="ECO:0000256" key="1">
    <source>
        <dbReference type="SAM" id="SignalP"/>
    </source>
</evidence>
<evidence type="ECO:0000313" key="3">
    <source>
        <dbReference type="EMBL" id="KAK7792956.1"/>
    </source>
</evidence>
<name>A0AAN9VDK5_9ORTH</name>
<dbReference type="SUPFAM" id="SSF57546">
    <property type="entry name" value="Crisp domain-like"/>
    <property type="match status" value="1"/>
</dbReference>
<reference evidence="3 4" key="1">
    <citation type="submission" date="2024-03" db="EMBL/GenBank/DDBJ databases">
        <title>The genome assembly and annotation of the cricket Gryllus longicercus Weissman &amp; Gray.</title>
        <authorList>
            <person name="Szrajer S."/>
            <person name="Gray D."/>
            <person name="Ylla G."/>
        </authorList>
    </citation>
    <scope>NUCLEOTIDE SEQUENCE [LARGE SCALE GENOMIC DNA]</scope>
    <source>
        <strain evidence="3">DAG 2021-001</strain>
        <tissue evidence="3">Whole body minus gut</tissue>
    </source>
</reference>
<dbReference type="SUPFAM" id="SSF55797">
    <property type="entry name" value="PR-1-like"/>
    <property type="match status" value="1"/>
</dbReference>
<dbReference type="InterPro" id="IPR018244">
    <property type="entry name" value="Allrgn_V5/Tpx1_CS"/>
</dbReference>
<evidence type="ECO:0000313" key="4">
    <source>
        <dbReference type="Proteomes" id="UP001378592"/>
    </source>
</evidence>
<keyword evidence="4" id="KW-1185">Reference proteome</keyword>
<dbReference type="EMBL" id="JAZDUA010000410">
    <property type="protein sequence ID" value="KAK7792956.1"/>
    <property type="molecule type" value="Genomic_DNA"/>
</dbReference>
<dbReference type="Gene3D" id="3.40.33.10">
    <property type="entry name" value="CAP"/>
    <property type="match status" value="1"/>
</dbReference>
<gene>
    <name evidence="3" type="ORF">R5R35_002610</name>
</gene>
<dbReference type="PANTHER" id="PTHR10334">
    <property type="entry name" value="CYSTEINE-RICH SECRETORY PROTEIN-RELATED"/>
    <property type="match status" value="1"/>
</dbReference>
<comment type="caution">
    <text evidence="3">The sequence shown here is derived from an EMBL/GenBank/DDBJ whole genome shotgun (WGS) entry which is preliminary data.</text>
</comment>
<protein>
    <recommendedName>
        <fullName evidence="2">SCP domain-containing protein</fullName>
    </recommendedName>
</protein>
<dbReference type="PROSITE" id="PS01009">
    <property type="entry name" value="CRISP_1"/>
    <property type="match status" value="1"/>
</dbReference>
<dbReference type="GO" id="GO:0005576">
    <property type="term" value="C:extracellular region"/>
    <property type="evidence" value="ECO:0007669"/>
    <property type="project" value="UniProtKB-SubCell"/>
</dbReference>
<dbReference type="InterPro" id="IPR042076">
    <property type="entry name" value="Crisp-like_dom"/>
</dbReference>
<proteinExistence type="predicted"/>
<dbReference type="InterPro" id="IPR035940">
    <property type="entry name" value="CAP_sf"/>
</dbReference>
<dbReference type="AlphaFoldDB" id="A0AAN9VDK5"/>
<organism evidence="3 4">
    <name type="scientific">Gryllus longicercus</name>
    <dbReference type="NCBI Taxonomy" id="2509291"/>
    <lineage>
        <taxon>Eukaryota</taxon>
        <taxon>Metazoa</taxon>
        <taxon>Ecdysozoa</taxon>
        <taxon>Arthropoda</taxon>
        <taxon>Hexapoda</taxon>
        <taxon>Insecta</taxon>
        <taxon>Pterygota</taxon>
        <taxon>Neoptera</taxon>
        <taxon>Polyneoptera</taxon>
        <taxon>Orthoptera</taxon>
        <taxon>Ensifera</taxon>
        <taxon>Gryllidea</taxon>
        <taxon>Grylloidea</taxon>
        <taxon>Gryllidae</taxon>
        <taxon>Gryllinae</taxon>
        <taxon>Gryllus</taxon>
    </lineage>
</organism>
<dbReference type="InterPro" id="IPR014044">
    <property type="entry name" value="CAP_dom"/>
</dbReference>
<dbReference type="InterPro" id="IPR013871">
    <property type="entry name" value="Cysteine_rich_secretory"/>
</dbReference>
<sequence length="275" mass="31655">MAAAGAAPALRRLLLCALVAALLNAHACWRTDHKPRVFGDRIKRSKLVTTHREVQRKIVNYHNFFRSQVEPPASNMLRMTWHKGAARAAQKWAEKCQLLTHDDVTGRWVHNFGSCGQNIFISTQQVPWLFAIRMWNEERHNFSYGAHNNNIYVVGHYTQMVWDATHKVGCGFHRCDGGGGRRKPYFSYICNYCPIGNYMERLGRPYTHGHPCGDCRGHCKVRKLCTNSCPAADMWANCHELNATWHDWLCRNPTREGRERHKYCKATCNCQGKIV</sequence>